<keyword evidence="3" id="KW-1185">Reference proteome</keyword>
<feature type="chain" id="PRO_5038814498" evidence="1">
    <location>
        <begin position="21"/>
        <end position="141"/>
    </location>
</feature>
<protein>
    <submittedName>
        <fullName evidence="2">Uncharacterized protein</fullName>
    </submittedName>
</protein>
<dbReference type="RefSeq" id="WP_097187090.1">
    <property type="nucleotide sequence ID" value="NZ_OBQK01000002.1"/>
</dbReference>
<feature type="signal peptide" evidence="1">
    <location>
        <begin position="1"/>
        <end position="20"/>
    </location>
</feature>
<dbReference type="EMBL" id="OBQK01000002">
    <property type="protein sequence ID" value="SOC53570.1"/>
    <property type="molecule type" value="Genomic_DNA"/>
</dbReference>
<keyword evidence="1" id="KW-0732">Signal</keyword>
<sequence length="141" mass="14157">MADPMLAAPAALFVAVSAYAAAVAVQEPELPGEPLGIHVPGTVRTHLLLGLGSGVSAPWPMPVAAAWAALRGQPGSTGAARTVAGVGTALILGTLVEPVTWGRRPASRRAAATVPLHLLTGVAMVSAGTHRLRQLGQPGRA</sequence>
<evidence type="ECO:0000313" key="2">
    <source>
        <dbReference type="EMBL" id="SOC53570.1"/>
    </source>
</evidence>
<proteinExistence type="predicted"/>
<accession>A0A285VHP4</accession>
<evidence type="ECO:0000313" key="3">
    <source>
        <dbReference type="Proteomes" id="UP000219688"/>
    </source>
</evidence>
<name>A0A285VHP4_9MICO</name>
<reference evidence="3" key="1">
    <citation type="submission" date="2017-08" db="EMBL/GenBank/DDBJ databases">
        <authorList>
            <person name="Varghese N."/>
            <person name="Submissions S."/>
        </authorList>
    </citation>
    <scope>NUCLEOTIDE SEQUENCE [LARGE SCALE GENOMIC DNA]</scope>
    <source>
        <strain evidence="3">USBA17B2</strain>
    </source>
</reference>
<evidence type="ECO:0000256" key="1">
    <source>
        <dbReference type="SAM" id="SignalP"/>
    </source>
</evidence>
<dbReference type="Proteomes" id="UP000219688">
    <property type="component" value="Unassembled WGS sequence"/>
</dbReference>
<dbReference type="AlphaFoldDB" id="A0A285VHP4"/>
<gene>
    <name evidence="2" type="ORF">SAMN05421879_10225</name>
</gene>
<organism evidence="2 3">
    <name type="scientific">Ornithinimicrobium cerasi</name>
    <dbReference type="NCBI Taxonomy" id="2248773"/>
    <lineage>
        <taxon>Bacteria</taxon>
        <taxon>Bacillati</taxon>
        <taxon>Actinomycetota</taxon>
        <taxon>Actinomycetes</taxon>
        <taxon>Micrococcales</taxon>
        <taxon>Ornithinimicrobiaceae</taxon>
        <taxon>Ornithinimicrobium</taxon>
    </lineage>
</organism>